<organism evidence="2">
    <name type="scientific">Cryptosporidium hominis</name>
    <dbReference type="NCBI Taxonomy" id="237895"/>
    <lineage>
        <taxon>Eukaryota</taxon>
        <taxon>Sar</taxon>
        <taxon>Alveolata</taxon>
        <taxon>Apicomplexa</taxon>
        <taxon>Conoidasida</taxon>
        <taxon>Coccidia</taxon>
        <taxon>Eucoccidiorida</taxon>
        <taxon>Eimeriorina</taxon>
        <taxon>Cryptosporidiidae</taxon>
        <taxon>Cryptosporidium</taxon>
    </lineage>
</organism>
<dbReference type="OrthoDB" id="344143at2759"/>
<evidence type="ECO:0000256" key="1">
    <source>
        <dbReference type="SAM" id="MobiDB-lite"/>
    </source>
</evidence>
<gene>
    <name evidence="2" type="ORF">CHUDEA4_3680</name>
</gene>
<dbReference type="VEuPathDB" id="CryptoDB:Chro.40420"/>
<dbReference type="VEuPathDB" id="CryptoDB:CHUDEA4_3680"/>
<dbReference type="Proteomes" id="UP000199752">
    <property type="component" value="Chromosome 4"/>
</dbReference>
<accession>A0A0S4TFB3</accession>
<dbReference type="EMBL" id="LN877950">
    <property type="protein sequence ID" value="CUV05810.1"/>
    <property type="molecule type" value="Genomic_DNA"/>
</dbReference>
<proteinExistence type="predicted"/>
<reference evidence="2" key="1">
    <citation type="submission" date="2015-08" db="EMBL/GenBank/DDBJ databases">
        <authorList>
            <person name="Babu N.S."/>
            <person name="Beckwith C.J."/>
            <person name="Beseler K.G."/>
            <person name="Brison A."/>
            <person name="Carone J.V."/>
            <person name="Caskin T.P."/>
            <person name="Diamond M."/>
            <person name="Durham M.E."/>
            <person name="Foxe J.M."/>
            <person name="Go M."/>
            <person name="Henderson B.A."/>
            <person name="Jones I.B."/>
            <person name="McGettigan J.A."/>
            <person name="Micheletti S.J."/>
            <person name="Nasrallah M.E."/>
            <person name="Ortiz D."/>
            <person name="Piller C.R."/>
            <person name="Privatt S.R."/>
            <person name="Schneider S.L."/>
            <person name="Sharp S."/>
            <person name="Smith T.C."/>
            <person name="Stanton J.D."/>
            <person name="Ullery H.E."/>
            <person name="Wilson R.J."/>
            <person name="Serrano M.G."/>
            <person name="Buck G."/>
            <person name="Lee V."/>
            <person name="Wang Y."/>
            <person name="Carvalho R."/>
            <person name="Voegtly L."/>
            <person name="Shi R."/>
            <person name="Duckworth R."/>
            <person name="Johnson A."/>
            <person name="Loviza R."/>
            <person name="Walstead R."/>
            <person name="Shah Z."/>
            <person name="Kiflezghi M."/>
            <person name="Wade K."/>
            <person name="Ball S.L."/>
            <person name="Bradley K.W."/>
            <person name="Asai D.J."/>
            <person name="Bowman C.A."/>
            <person name="Russell D.A."/>
            <person name="Pope W.H."/>
            <person name="Jacobs-Sera D."/>
            <person name="Hendrix R.W."/>
            <person name="Hatfull G.F."/>
        </authorList>
    </citation>
    <scope>NUCLEOTIDE SEQUENCE [LARGE SCALE GENOMIC DNA]</scope>
</reference>
<name>A0A0S4TFB3_CRYHO</name>
<dbReference type="VEuPathDB" id="CryptoDB:ChTU502y2012_408g0120"/>
<dbReference type="VEuPathDB" id="CryptoDB:GY17_00001845"/>
<evidence type="ECO:0000313" key="2">
    <source>
        <dbReference type="EMBL" id="CUV05810.1"/>
    </source>
</evidence>
<dbReference type="AlphaFoldDB" id="A0A0S4TFB3"/>
<feature type="region of interest" description="Disordered" evidence="1">
    <location>
        <begin position="64"/>
        <end position="90"/>
    </location>
</feature>
<protein>
    <submittedName>
        <fullName evidence="2">Uncharacterized protein</fullName>
    </submittedName>
</protein>
<sequence length="286" mass="32006">MNFNKYFLLVVTIIVYINNLNFNNNERLYTSIAHSDSIFVGIKNNSRNYLLSSQSFLTLSLKSNAPSKKSGKKSSKNDGSNRGQGQNTRTFEENMDDLAQKLEKFSISSLSKKVIEVTCLDFISLLNVLIQGIQFLQTLITMIGDFSLLERCLQMLISRSVGKGSTLSKLLSSIKKVSKALESQKSMFKSLLKLLNESESKIASISSLIKKCTMTVSQSLLLGSPRFEDYFGLPEKINSSQKKVTSFDSFVNKIVAEYCNDGFLANIDNEILKLQSKDTVEDMEVS</sequence>